<dbReference type="RefSeq" id="XP_018983817.1">
    <property type="nucleotide sequence ID" value="XM_019132815.1"/>
</dbReference>
<evidence type="ECO:0000313" key="2">
    <source>
        <dbReference type="Proteomes" id="UP000094336"/>
    </source>
</evidence>
<dbReference type="GeneID" id="30150668"/>
<proteinExistence type="predicted"/>
<accession>A0A1E3QLA8</accession>
<evidence type="ECO:0000313" key="1">
    <source>
        <dbReference type="EMBL" id="ODQ78489.1"/>
    </source>
</evidence>
<dbReference type="Proteomes" id="UP000094336">
    <property type="component" value="Unassembled WGS sequence"/>
</dbReference>
<dbReference type="AlphaFoldDB" id="A0A1E3QLA8"/>
<protein>
    <submittedName>
        <fullName evidence="1">Uncharacterized protein</fullName>
    </submittedName>
</protein>
<sequence>MNALWGFIVLVHQTTNAHLTERIGCGNIKFSRLRLEIRISNKPKNFKPILAHFVYQRRFTTSSNGYVYFPCSENWRLY</sequence>
<keyword evidence="2" id="KW-1185">Reference proteome</keyword>
<organism evidence="1 2">
    <name type="scientific">Babjeviella inositovora NRRL Y-12698</name>
    <dbReference type="NCBI Taxonomy" id="984486"/>
    <lineage>
        <taxon>Eukaryota</taxon>
        <taxon>Fungi</taxon>
        <taxon>Dikarya</taxon>
        <taxon>Ascomycota</taxon>
        <taxon>Saccharomycotina</taxon>
        <taxon>Pichiomycetes</taxon>
        <taxon>Serinales incertae sedis</taxon>
        <taxon>Babjeviella</taxon>
    </lineage>
</organism>
<dbReference type="EMBL" id="KV454435">
    <property type="protein sequence ID" value="ODQ78489.1"/>
    <property type="molecule type" value="Genomic_DNA"/>
</dbReference>
<gene>
    <name evidence="1" type="ORF">BABINDRAFT_85258</name>
</gene>
<reference evidence="2" key="1">
    <citation type="submission" date="2016-05" db="EMBL/GenBank/DDBJ databases">
        <title>Comparative genomics of biotechnologically important yeasts.</title>
        <authorList>
            <consortium name="DOE Joint Genome Institute"/>
            <person name="Riley R."/>
            <person name="Haridas S."/>
            <person name="Wolfe K.H."/>
            <person name="Lopes M.R."/>
            <person name="Hittinger C.T."/>
            <person name="Goker M."/>
            <person name="Salamov A."/>
            <person name="Wisecaver J."/>
            <person name="Long T.M."/>
            <person name="Aerts A.L."/>
            <person name="Barry K."/>
            <person name="Choi C."/>
            <person name="Clum A."/>
            <person name="Coughlan A.Y."/>
            <person name="Deshpande S."/>
            <person name="Douglass A.P."/>
            <person name="Hanson S.J."/>
            <person name="Klenk H.-P."/>
            <person name="Labutti K."/>
            <person name="Lapidus A."/>
            <person name="Lindquist E."/>
            <person name="Lipzen A."/>
            <person name="Meier-Kolthoff J.P."/>
            <person name="Ohm R.A."/>
            <person name="Otillar R.P."/>
            <person name="Pangilinan J."/>
            <person name="Peng Y."/>
            <person name="Rokas A."/>
            <person name="Rosa C.A."/>
            <person name="Scheuner C."/>
            <person name="Sibirny A.A."/>
            <person name="Slot J.C."/>
            <person name="Stielow J.B."/>
            <person name="Sun H."/>
            <person name="Kurtzman C.P."/>
            <person name="Blackwell M."/>
            <person name="Grigoriev I.V."/>
            <person name="Jeffries T.W."/>
        </authorList>
    </citation>
    <scope>NUCLEOTIDE SEQUENCE [LARGE SCALE GENOMIC DNA]</scope>
    <source>
        <strain evidence="2">NRRL Y-12698</strain>
    </source>
</reference>
<name>A0A1E3QLA8_9ASCO</name>